<sequence length="230" mass="25754">MNRVYIESPRQCGKTSRSGVIVVAFTGKAGAGKDSAATVLVNHCKFESIAFADALRREIASAWRIDERVLDHRPTKEFSIPALAVGMCSEPAFISWCFDADESLHEPRSPRWVMQHWADYQRRYRPTYYADIVTRSISRQASVGFRRFAITDLRDPVEESALLALGMQLIKVRIHGPRSTSLCSDTVHHSSERHWIEADFEIQNDGSLEGLRDSVLALPPVSSIHGNSGV</sequence>
<organism evidence="1 2">
    <name type="scientific">Variovorax paradoxus</name>
    <dbReference type="NCBI Taxonomy" id="34073"/>
    <lineage>
        <taxon>Bacteria</taxon>
        <taxon>Pseudomonadati</taxon>
        <taxon>Pseudomonadota</taxon>
        <taxon>Betaproteobacteria</taxon>
        <taxon>Burkholderiales</taxon>
        <taxon>Comamonadaceae</taxon>
        <taxon>Variovorax</taxon>
    </lineage>
</organism>
<dbReference type="InterPro" id="IPR027417">
    <property type="entry name" value="P-loop_NTPase"/>
</dbReference>
<dbReference type="AlphaFoldDB" id="A0AA91DHA0"/>
<reference evidence="1 2" key="1">
    <citation type="submission" date="2016-03" db="EMBL/GenBank/DDBJ databases">
        <title>Genome sequence of Variovorax paradoxus KB5.</title>
        <authorList>
            <person name="Jeong H."/>
            <person name="Hong C.E."/>
            <person name="Jo S.H."/>
            <person name="Park J.M."/>
        </authorList>
    </citation>
    <scope>NUCLEOTIDE SEQUENCE [LARGE SCALE GENOMIC DNA]</scope>
    <source>
        <strain evidence="1 2">KB5</strain>
    </source>
</reference>
<evidence type="ECO:0000313" key="2">
    <source>
        <dbReference type="Proteomes" id="UP000077852"/>
    </source>
</evidence>
<dbReference type="Proteomes" id="UP000077852">
    <property type="component" value="Unassembled WGS sequence"/>
</dbReference>
<evidence type="ECO:0008006" key="3">
    <source>
        <dbReference type="Google" id="ProtNLM"/>
    </source>
</evidence>
<dbReference type="Gene3D" id="3.40.50.300">
    <property type="entry name" value="P-loop containing nucleotide triphosphate hydrolases"/>
    <property type="match status" value="1"/>
</dbReference>
<name>A0AA91DHA0_VARPD</name>
<dbReference type="EMBL" id="LVHG01000106">
    <property type="protein sequence ID" value="OAK55029.1"/>
    <property type="molecule type" value="Genomic_DNA"/>
</dbReference>
<dbReference type="SUPFAM" id="SSF52540">
    <property type="entry name" value="P-loop containing nucleoside triphosphate hydrolases"/>
    <property type="match status" value="1"/>
</dbReference>
<accession>A0AA91DHA0</accession>
<dbReference type="RefSeq" id="WP_081271624.1">
    <property type="nucleotide sequence ID" value="NZ_LVHG01000106.1"/>
</dbReference>
<gene>
    <name evidence="1" type="ORF">A3K87_04315</name>
</gene>
<protein>
    <recommendedName>
        <fullName evidence="3">Deoxynucleotide monophosphate kinase</fullName>
    </recommendedName>
</protein>
<proteinExistence type="predicted"/>
<evidence type="ECO:0000313" key="1">
    <source>
        <dbReference type="EMBL" id="OAK55029.1"/>
    </source>
</evidence>
<comment type="caution">
    <text evidence="1">The sequence shown here is derived from an EMBL/GenBank/DDBJ whole genome shotgun (WGS) entry which is preliminary data.</text>
</comment>